<evidence type="ECO:0000256" key="4">
    <source>
        <dbReference type="ARBA" id="ARBA00022692"/>
    </source>
</evidence>
<dbReference type="RefSeq" id="WP_034426137.1">
    <property type="nucleotide sequence ID" value="NZ_CP045798.1"/>
</dbReference>
<organism evidence="8 9">
    <name type="scientific">Thermanaerosceptrum fracticalcis</name>
    <dbReference type="NCBI Taxonomy" id="1712410"/>
    <lineage>
        <taxon>Bacteria</taxon>
        <taxon>Bacillati</taxon>
        <taxon>Bacillota</taxon>
        <taxon>Clostridia</taxon>
        <taxon>Eubacteriales</taxon>
        <taxon>Peptococcaceae</taxon>
        <taxon>Thermanaerosceptrum</taxon>
    </lineage>
</organism>
<comment type="similarity">
    <text evidence="2">Belongs to the UPF0718 family.</text>
</comment>
<keyword evidence="9" id="KW-1185">Reference proteome</keyword>
<evidence type="ECO:0000256" key="1">
    <source>
        <dbReference type="ARBA" id="ARBA00004651"/>
    </source>
</evidence>
<accession>A0A7G6DYR9</accession>
<keyword evidence="5 7" id="KW-1133">Transmembrane helix</keyword>
<evidence type="ECO:0000256" key="6">
    <source>
        <dbReference type="ARBA" id="ARBA00023136"/>
    </source>
</evidence>
<dbReference type="KEGG" id="tfr:BR63_00710"/>
<evidence type="ECO:0000313" key="8">
    <source>
        <dbReference type="EMBL" id="QNB44973.1"/>
    </source>
</evidence>
<feature type="transmembrane region" description="Helical" evidence="7">
    <location>
        <begin position="77"/>
        <end position="96"/>
    </location>
</feature>
<keyword evidence="4 7" id="KW-0812">Transmembrane</keyword>
<comment type="subcellular location">
    <subcellularLocation>
        <location evidence="1">Cell membrane</location>
        <topology evidence="1">Multi-pass membrane protein</topology>
    </subcellularLocation>
</comment>
<evidence type="ECO:0000256" key="7">
    <source>
        <dbReference type="SAM" id="Phobius"/>
    </source>
</evidence>
<sequence length="175" mass="19192">MTTLKRYRLFIAVLVITFLLTLKDISLGYQTLRVSGQYLLDMLTILPPIFILIGLLDVWVPKKIVEDNVGDQSGIKGILISIFVGSAAAGPLYAAFPVAEAMLRKGGSLANVVIFLGTWAAIKIPMIMMEVKYLGWTFSLTRLALTLPVIILSGFVMQNLLKSKGDTNSTRKVDS</sequence>
<evidence type="ECO:0000256" key="5">
    <source>
        <dbReference type="ARBA" id="ARBA00022989"/>
    </source>
</evidence>
<keyword evidence="6 7" id="KW-0472">Membrane</keyword>
<dbReference type="OrthoDB" id="9798408at2"/>
<gene>
    <name evidence="8" type="ORF">BR63_00710</name>
</gene>
<evidence type="ECO:0000256" key="3">
    <source>
        <dbReference type="ARBA" id="ARBA00022475"/>
    </source>
</evidence>
<dbReference type="Pfam" id="PF03773">
    <property type="entry name" value="ArsP_1"/>
    <property type="match status" value="1"/>
</dbReference>
<dbReference type="Proteomes" id="UP000515847">
    <property type="component" value="Chromosome"/>
</dbReference>
<feature type="transmembrane region" description="Helical" evidence="7">
    <location>
        <begin position="108"/>
        <end position="128"/>
    </location>
</feature>
<keyword evidence="3" id="KW-1003">Cell membrane</keyword>
<evidence type="ECO:0000256" key="2">
    <source>
        <dbReference type="ARBA" id="ARBA00006386"/>
    </source>
</evidence>
<reference evidence="8 9" key="1">
    <citation type="journal article" date="2019" name="Front. Microbiol.">
        <title>Thermoanaerosceptrum fracticalcis gen. nov. sp. nov., a Novel Fumarate-Fermenting Microorganism From a Deep Fractured Carbonate Aquifer of the US Great Basin.</title>
        <authorList>
            <person name="Hamilton-Brehm S.D."/>
            <person name="Stewart L.E."/>
            <person name="Zavarin M."/>
            <person name="Caldwell M."/>
            <person name="Lawson P.A."/>
            <person name="Onstott T.C."/>
            <person name="Grzymski J."/>
            <person name="Neveux I."/>
            <person name="Lollar B.S."/>
            <person name="Russell C.E."/>
            <person name="Moser D.P."/>
        </authorList>
    </citation>
    <scope>NUCLEOTIDE SEQUENCE [LARGE SCALE GENOMIC DNA]</scope>
    <source>
        <strain evidence="8 9">DRI-13</strain>
    </source>
</reference>
<name>A0A7G6DYR9_THEFR</name>
<dbReference type="EMBL" id="CP045798">
    <property type="protein sequence ID" value="QNB44973.1"/>
    <property type="molecule type" value="Genomic_DNA"/>
</dbReference>
<feature type="transmembrane region" description="Helical" evidence="7">
    <location>
        <begin position="38"/>
        <end position="56"/>
    </location>
</feature>
<dbReference type="GO" id="GO:0005886">
    <property type="term" value="C:plasma membrane"/>
    <property type="evidence" value="ECO:0007669"/>
    <property type="project" value="UniProtKB-SubCell"/>
</dbReference>
<protein>
    <submittedName>
        <fullName evidence="8">Permease</fullName>
    </submittedName>
</protein>
<proteinExistence type="inferred from homology"/>
<evidence type="ECO:0000313" key="9">
    <source>
        <dbReference type="Proteomes" id="UP000515847"/>
    </source>
</evidence>
<dbReference type="InterPro" id="IPR005524">
    <property type="entry name" value="DUF318"/>
</dbReference>
<dbReference type="AlphaFoldDB" id="A0A7G6DYR9"/>
<feature type="transmembrane region" description="Helical" evidence="7">
    <location>
        <begin position="140"/>
        <end position="161"/>
    </location>
</feature>